<dbReference type="RefSeq" id="WP_066521694.1">
    <property type="nucleotide sequence ID" value="NZ_AP017655.1"/>
</dbReference>
<evidence type="ECO:0000256" key="4">
    <source>
        <dbReference type="ARBA" id="ARBA00023172"/>
    </source>
</evidence>
<dbReference type="KEGG" id="sclo:SCLO_1000590"/>
<dbReference type="InterPro" id="IPR050808">
    <property type="entry name" value="Phage_Integrase"/>
</dbReference>
<feature type="compositionally biased region" description="Pro residues" evidence="5">
    <location>
        <begin position="362"/>
        <end position="371"/>
    </location>
</feature>
<dbReference type="InterPro" id="IPR010998">
    <property type="entry name" value="Integrase_recombinase_N"/>
</dbReference>
<dbReference type="Pfam" id="PF00589">
    <property type="entry name" value="Phage_integrase"/>
    <property type="match status" value="1"/>
</dbReference>
<comment type="similarity">
    <text evidence="1">Belongs to the 'phage' integrase family.</text>
</comment>
<gene>
    <name evidence="7" type="ORF">SCLO_1000590</name>
</gene>
<keyword evidence="2" id="KW-0229">DNA integration</keyword>
<evidence type="ECO:0000256" key="3">
    <source>
        <dbReference type="ARBA" id="ARBA00023125"/>
    </source>
</evidence>
<dbReference type="CDD" id="cd00801">
    <property type="entry name" value="INT_P4_C"/>
    <property type="match status" value="1"/>
</dbReference>
<dbReference type="GO" id="GO:0015074">
    <property type="term" value="P:DNA integration"/>
    <property type="evidence" value="ECO:0007669"/>
    <property type="project" value="UniProtKB-KW"/>
</dbReference>
<accession>A0A1E1EXU9</accession>
<reference evidence="7 8" key="1">
    <citation type="submission" date="2016-10" db="EMBL/GenBank/DDBJ databases">
        <title>Complete Genome Sequence of the Nonylphenol-Degrading Bacterium Sphingobium cloacae JCM 10874T.</title>
        <authorList>
            <person name="Ootsuka M."/>
            <person name="Nishizawa T."/>
            <person name="Ohta H."/>
        </authorList>
    </citation>
    <scope>NUCLEOTIDE SEQUENCE [LARGE SCALE GENOMIC DNA]</scope>
    <source>
        <strain evidence="7 8">JCM 10874</strain>
    </source>
</reference>
<dbReference type="InterPro" id="IPR011010">
    <property type="entry name" value="DNA_brk_join_enz"/>
</dbReference>
<feature type="region of interest" description="Disordered" evidence="5">
    <location>
        <begin position="23"/>
        <end position="47"/>
    </location>
</feature>
<dbReference type="Gene3D" id="1.10.150.130">
    <property type="match status" value="1"/>
</dbReference>
<protein>
    <submittedName>
        <fullName evidence="7">Integrase</fullName>
    </submittedName>
</protein>
<dbReference type="Proteomes" id="UP000218272">
    <property type="component" value="Chromosome SCLO_1"/>
</dbReference>
<dbReference type="PANTHER" id="PTHR30629:SF2">
    <property type="entry name" value="PROPHAGE INTEGRASE INTS-RELATED"/>
    <property type="match status" value="1"/>
</dbReference>
<proteinExistence type="inferred from homology"/>
<dbReference type="PANTHER" id="PTHR30629">
    <property type="entry name" value="PROPHAGE INTEGRASE"/>
    <property type="match status" value="1"/>
</dbReference>
<sequence>MKRGVEKLTLEAARAKARQWKAAIANGIDPTKPDPAGDSQEGADDESGAELFESVYGEFMKRHVLKEGQKDFRGRPVPPLRSAREIQRLFERYILDDADGHPRWRGRDIRSIRRADVTALMDDVQDKSGTGQADAVLAQISSLCNWYAARADGYVSPIIKGMKRADGSARARKRILDDREIWLLWKATSGADPFNGLVRMALLTGQRRAKLADMRHADLSPDGVWTIPAEDREKGNASFLKLPPLAMDIIRAQPRHASSPFVFPGRFDDRPQNGFSKAKAQLDAAIAKKGGDAIPRWVIHDLRRTAKSLMARAGVDSHISERVLGHAIPGVEGTYDRHHYLEEKAAALRSLARLINGIVTKPTPPEKIPPAPRRRLSTKKGDS</sequence>
<keyword evidence="4" id="KW-0233">DNA recombination</keyword>
<dbReference type="AlphaFoldDB" id="A0A1E1EXU9"/>
<dbReference type="InterPro" id="IPR002104">
    <property type="entry name" value="Integrase_catalytic"/>
</dbReference>
<evidence type="ECO:0000256" key="5">
    <source>
        <dbReference type="SAM" id="MobiDB-lite"/>
    </source>
</evidence>
<evidence type="ECO:0000313" key="7">
    <source>
        <dbReference type="EMBL" id="BAV63099.1"/>
    </source>
</evidence>
<evidence type="ECO:0000259" key="6">
    <source>
        <dbReference type="PROSITE" id="PS51898"/>
    </source>
</evidence>
<dbReference type="Gene3D" id="1.10.443.10">
    <property type="entry name" value="Intergrase catalytic core"/>
    <property type="match status" value="1"/>
</dbReference>
<dbReference type="SUPFAM" id="SSF56349">
    <property type="entry name" value="DNA breaking-rejoining enzymes"/>
    <property type="match status" value="1"/>
</dbReference>
<feature type="domain" description="Tyr recombinase" evidence="6">
    <location>
        <begin position="171"/>
        <end position="349"/>
    </location>
</feature>
<evidence type="ECO:0000256" key="1">
    <source>
        <dbReference type="ARBA" id="ARBA00008857"/>
    </source>
</evidence>
<feature type="compositionally biased region" description="Basic residues" evidence="5">
    <location>
        <begin position="372"/>
        <end position="383"/>
    </location>
</feature>
<evidence type="ECO:0000313" key="8">
    <source>
        <dbReference type="Proteomes" id="UP000218272"/>
    </source>
</evidence>
<dbReference type="EMBL" id="AP017655">
    <property type="protein sequence ID" value="BAV63099.1"/>
    <property type="molecule type" value="Genomic_DNA"/>
</dbReference>
<organism evidence="7 8">
    <name type="scientific">Sphingobium cloacae</name>
    <dbReference type="NCBI Taxonomy" id="120107"/>
    <lineage>
        <taxon>Bacteria</taxon>
        <taxon>Pseudomonadati</taxon>
        <taxon>Pseudomonadota</taxon>
        <taxon>Alphaproteobacteria</taxon>
        <taxon>Sphingomonadales</taxon>
        <taxon>Sphingomonadaceae</taxon>
        <taxon>Sphingobium</taxon>
    </lineage>
</organism>
<keyword evidence="8" id="KW-1185">Reference proteome</keyword>
<dbReference type="OrthoDB" id="7615137at2"/>
<dbReference type="GO" id="GO:0003677">
    <property type="term" value="F:DNA binding"/>
    <property type="evidence" value="ECO:0007669"/>
    <property type="project" value="UniProtKB-KW"/>
</dbReference>
<dbReference type="GO" id="GO:0006310">
    <property type="term" value="P:DNA recombination"/>
    <property type="evidence" value="ECO:0007669"/>
    <property type="project" value="UniProtKB-KW"/>
</dbReference>
<evidence type="ECO:0000256" key="2">
    <source>
        <dbReference type="ARBA" id="ARBA00022908"/>
    </source>
</evidence>
<feature type="region of interest" description="Disordered" evidence="5">
    <location>
        <begin position="360"/>
        <end position="383"/>
    </location>
</feature>
<dbReference type="InterPro" id="IPR013762">
    <property type="entry name" value="Integrase-like_cat_sf"/>
</dbReference>
<name>A0A1E1EXU9_9SPHN</name>
<dbReference type="PROSITE" id="PS51898">
    <property type="entry name" value="TYR_RECOMBINASE"/>
    <property type="match status" value="1"/>
</dbReference>
<keyword evidence="3" id="KW-0238">DNA-binding</keyword>